<reference evidence="1 3" key="2">
    <citation type="journal article" date="2014" name="BMC Genomics">
        <title>An improved genome release (version Mt4.0) for the model legume Medicago truncatula.</title>
        <authorList>
            <person name="Tang H."/>
            <person name="Krishnakumar V."/>
            <person name="Bidwell S."/>
            <person name="Rosen B."/>
            <person name="Chan A."/>
            <person name="Zhou S."/>
            <person name="Gentzbittel L."/>
            <person name="Childs K.L."/>
            <person name="Yandell M."/>
            <person name="Gundlach H."/>
            <person name="Mayer K.F."/>
            <person name="Schwartz D.C."/>
            <person name="Town C.D."/>
        </authorList>
    </citation>
    <scope>GENOME REANNOTATION</scope>
    <source>
        <strain evidence="1">A17</strain>
        <strain evidence="2 3">cv. Jemalong A17</strain>
    </source>
</reference>
<protein>
    <submittedName>
        <fullName evidence="1 2">Uncharacterized protein</fullName>
    </submittedName>
</protein>
<evidence type="ECO:0000313" key="3">
    <source>
        <dbReference type="Proteomes" id="UP000002051"/>
    </source>
</evidence>
<dbReference type="EMBL" id="CM001222">
    <property type="protein sequence ID" value="KEH25971.1"/>
    <property type="molecule type" value="Genomic_DNA"/>
</dbReference>
<dbReference type="Proteomes" id="UP000002051">
    <property type="component" value="Chromosome 6"/>
</dbReference>
<dbReference type="EnsemblPlants" id="KEH25971">
    <property type="protein sequence ID" value="KEH25971"/>
    <property type="gene ID" value="MTR_6g038600"/>
</dbReference>
<evidence type="ECO:0000313" key="1">
    <source>
        <dbReference type="EMBL" id="KEH25971.1"/>
    </source>
</evidence>
<reference evidence="1 3" key="1">
    <citation type="journal article" date="2011" name="Nature">
        <title>The Medicago genome provides insight into the evolution of rhizobial symbioses.</title>
        <authorList>
            <person name="Young N.D."/>
            <person name="Debelle F."/>
            <person name="Oldroyd G.E."/>
            <person name="Geurts R."/>
            <person name="Cannon S.B."/>
            <person name="Udvardi M.K."/>
            <person name="Benedito V.A."/>
            <person name="Mayer K.F."/>
            <person name="Gouzy J."/>
            <person name="Schoof H."/>
            <person name="Van de Peer Y."/>
            <person name="Proost S."/>
            <person name="Cook D.R."/>
            <person name="Meyers B.C."/>
            <person name="Spannagl M."/>
            <person name="Cheung F."/>
            <person name="De Mita S."/>
            <person name="Krishnakumar V."/>
            <person name="Gundlach H."/>
            <person name="Zhou S."/>
            <person name="Mudge J."/>
            <person name="Bharti A.K."/>
            <person name="Murray J.D."/>
            <person name="Naoumkina M.A."/>
            <person name="Rosen B."/>
            <person name="Silverstein K.A."/>
            <person name="Tang H."/>
            <person name="Rombauts S."/>
            <person name="Zhao P.X."/>
            <person name="Zhou P."/>
            <person name="Barbe V."/>
            <person name="Bardou P."/>
            <person name="Bechner M."/>
            <person name="Bellec A."/>
            <person name="Berger A."/>
            <person name="Berges H."/>
            <person name="Bidwell S."/>
            <person name="Bisseling T."/>
            <person name="Choisne N."/>
            <person name="Couloux A."/>
            <person name="Denny R."/>
            <person name="Deshpande S."/>
            <person name="Dai X."/>
            <person name="Doyle J.J."/>
            <person name="Dudez A.M."/>
            <person name="Farmer A.D."/>
            <person name="Fouteau S."/>
            <person name="Franken C."/>
            <person name="Gibelin C."/>
            <person name="Gish J."/>
            <person name="Goldstein S."/>
            <person name="Gonzalez A.J."/>
            <person name="Green P.J."/>
            <person name="Hallab A."/>
            <person name="Hartog M."/>
            <person name="Hua A."/>
            <person name="Humphray S.J."/>
            <person name="Jeong D.H."/>
            <person name="Jing Y."/>
            <person name="Jocker A."/>
            <person name="Kenton S.M."/>
            <person name="Kim D.J."/>
            <person name="Klee K."/>
            <person name="Lai H."/>
            <person name="Lang C."/>
            <person name="Lin S."/>
            <person name="Macmil S.L."/>
            <person name="Magdelenat G."/>
            <person name="Matthews L."/>
            <person name="McCorrison J."/>
            <person name="Monaghan E.L."/>
            <person name="Mun J.H."/>
            <person name="Najar F.Z."/>
            <person name="Nicholson C."/>
            <person name="Noirot C."/>
            <person name="O'Bleness M."/>
            <person name="Paule C.R."/>
            <person name="Poulain J."/>
            <person name="Prion F."/>
            <person name="Qin B."/>
            <person name="Qu C."/>
            <person name="Retzel E.F."/>
            <person name="Riddle C."/>
            <person name="Sallet E."/>
            <person name="Samain S."/>
            <person name="Samson N."/>
            <person name="Sanders I."/>
            <person name="Saurat O."/>
            <person name="Scarpelli C."/>
            <person name="Schiex T."/>
            <person name="Segurens B."/>
            <person name="Severin A.J."/>
            <person name="Sherrier D.J."/>
            <person name="Shi R."/>
            <person name="Sims S."/>
            <person name="Singer S.R."/>
            <person name="Sinharoy S."/>
            <person name="Sterck L."/>
            <person name="Viollet A."/>
            <person name="Wang B.B."/>
            <person name="Wang K."/>
            <person name="Wang M."/>
            <person name="Wang X."/>
            <person name="Warfsmann J."/>
            <person name="Weissenbach J."/>
            <person name="White D.D."/>
            <person name="White J.D."/>
            <person name="Wiley G.B."/>
            <person name="Wincker P."/>
            <person name="Xing Y."/>
            <person name="Yang L."/>
            <person name="Yao Z."/>
            <person name="Ying F."/>
            <person name="Zhai J."/>
            <person name="Zhou L."/>
            <person name="Zuber A."/>
            <person name="Denarie J."/>
            <person name="Dixon R.A."/>
            <person name="May G.D."/>
            <person name="Schwartz D.C."/>
            <person name="Rogers J."/>
            <person name="Quetier F."/>
            <person name="Town C.D."/>
            <person name="Roe B.A."/>
        </authorList>
    </citation>
    <scope>NUCLEOTIDE SEQUENCE [LARGE SCALE GENOMIC DNA]</scope>
    <source>
        <strain evidence="1">A17</strain>
        <strain evidence="2 3">cv. Jemalong A17</strain>
    </source>
</reference>
<proteinExistence type="predicted"/>
<sequence length="81" mass="8886">MKSTSGRLSVRKSRDKKVVSLGDIRVNSPGDRRKDGDIVVCSRYASVNDNVLMTTSVIDYFHVLVKLHLSALMVGANAYSS</sequence>
<gene>
    <name evidence="1" type="ordered locus">MTR_6g038600</name>
</gene>
<dbReference type="HOGENOM" id="CLU_2577495_0_0_1"/>
<organism evidence="1 3">
    <name type="scientific">Medicago truncatula</name>
    <name type="common">Barrel medic</name>
    <name type="synonym">Medicago tribuloides</name>
    <dbReference type="NCBI Taxonomy" id="3880"/>
    <lineage>
        <taxon>Eukaryota</taxon>
        <taxon>Viridiplantae</taxon>
        <taxon>Streptophyta</taxon>
        <taxon>Embryophyta</taxon>
        <taxon>Tracheophyta</taxon>
        <taxon>Spermatophyta</taxon>
        <taxon>Magnoliopsida</taxon>
        <taxon>eudicotyledons</taxon>
        <taxon>Gunneridae</taxon>
        <taxon>Pentapetalae</taxon>
        <taxon>rosids</taxon>
        <taxon>fabids</taxon>
        <taxon>Fabales</taxon>
        <taxon>Fabaceae</taxon>
        <taxon>Papilionoideae</taxon>
        <taxon>50 kb inversion clade</taxon>
        <taxon>NPAAA clade</taxon>
        <taxon>Hologalegina</taxon>
        <taxon>IRL clade</taxon>
        <taxon>Trifolieae</taxon>
        <taxon>Medicago</taxon>
    </lineage>
</organism>
<accession>A0A072U9A8</accession>
<evidence type="ECO:0000313" key="2">
    <source>
        <dbReference type="EnsemblPlants" id="KEH25971"/>
    </source>
</evidence>
<name>A0A072U9A8_MEDTR</name>
<dbReference type="AlphaFoldDB" id="A0A072U9A8"/>
<keyword evidence="3" id="KW-1185">Reference proteome</keyword>
<reference evidence="2" key="3">
    <citation type="submission" date="2015-04" db="UniProtKB">
        <authorList>
            <consortium name="EnsemblPlants"/>
        </authorList>
    </citation>
    <scope>IDENTIFICATION</scope>
    <source>
        <strain evidence="2">cv. Jemalong A17</strain>
    </source>
</reference>